<feature type="domain" description="Zinc finger DksA/TraR C4-type" evidence="6">
    <location>
        <begin position="79"/>
        <end position="108"/>
    </location>
</feature>
<organism evidence="7 8">
    <name type="scientific">Candidatus Daviesbacteria bacterium RIFCSPHIGHO2_02_FULL_43_12</name>
    <dbReference type="NCBI Taxonomy" id="1797776"/>
    <lineage>
        <taxon>Bacteria</taxon>
        <taxon>Candidatus Daviesiibacteriota</taxon>
    </lineage>
</organism>
<evidence type="ECO:0000313" key="8">
    <source>
        <dbReference type="Proteomes" id="UP000177328"/>
    </source>
</evidence>
<accession>A0A1F5KGT7</accession>
<evidence type="ECO:0000259" key="6">
    <source>
        <dbReference type="Pfam" id="PF01258"/>
    </source>
</evidence>
<dbReference type="AlphaFoldDB" id="A0A1F5KGT7"/>
<evidence type="ECO:0000256" key="5">
    <source>
        <dbReference type="SAM" id="Coils"/>
    </source>
</evidence>
<dbReference type="Proteomes" id="UP000177328">
    <property type="component" value="Unassembled WGS sequence"/>
</dbReference>
<keyword evidence="3" id="KW-0862">Zinc</keyword>
<sequence length="110" mass="12588">MSNLNQIKQSLEEQKKQLLQRLDSFATEDLFLRDSVSEVSSAEHQMWLTEVAPLRMEVKAHSGNLLKEIQHSLQRLEQGSYGRCEKCGQQIDAQRLRIIATAAKCQECSK</sequence>
<keyword evidence="5" id="KW-0175">Coiled coil</keyword>
<evidence type="ECO:0000256" key="3">
    <source>
        <dbReference type="ARBA" id="ARBA00022833"/>
    </source>
</evidence>
<dbReference type="PROSITE" id="PS51128">
    <property type="entry name" value="ZF_DKSA_2"/>
    <property type="match status" value="1"/>
</dbReference>
<evidence type="ECO:0000256" key="2">
    <source>
        <dbReference type="ARBA" id="ARBA00022771"/>
    </source>
</evidence>
<comment type="caution">
    <text evidence="7">The sequence shown here is derived from an EMBL/GenBank/DDBJ whole genome shotgun (WGS) entry which is preliminary data.</text>
</comment>
<name>A0A1F5KGT7_9BACT</name>
<keyword evidence="1" id="KW-0479">Metal-binding</keyword>
<dbReference type="Pfam" id="PF01258">
    <property type="entry name" value="zf-dskA_traR"/>
    <property type="match status" value="1"/>
</dbReference>
<dbReference type="PANTHER" id="PTHR33823:SF4">
    <property type="entry name" value="GENERAL STRESS PROTEIN 16O"/>
    <property type="match status" value="1"/>
</dbReference>
<evidence type="ECO:0000256" key="4">
    <source>
        <dbReference type="PROSITE-ProRule" id="PRU00510"/>
    </source>
</evidence>
<gene>
    <name evidence="7" type="ORF">A3D25_04675</name>
</gene>
<reference evidence="7 8" key="1">
    <citation type="journal article" date="2016" name="Nat. Commun.">
        <title>Thousands of microbial genomes shed light on interconnected biogeochemical processes in an aquifer system.</title>
        <authorList>
            <person name="Anantharaman K."/>
            <person name="Brown C.T."/>
            <person name="Hug L.A."/>
            <person name="Sharon I."/>
            <person name="Castelle C.J."/>
            <person name="Probst A.J."/>
            <person name="Thomas B.C."/>
            <person name="Singh A."/>
            <person name="Wilkins M.J."/>
            <person name="Karaoz U."/>
            <person name="Brodie E.L."/>
            <person name="Williams K.H."/>
            <person name="Hubbard S.S."/>
            <person name="Banfield J.F."/>
        </authorList>
    </citation>
    <scope>NUCLEOTIDE SEQUENCE [LARGE SCALE GENOMIC DNA]</scope>
</reference>
<evidence type="ECO:0000256" key="1">
    <source>
        <dbReference type="ARBA" id="ARBA00022723"/>
    </source>
</evidence>
<keyword evidence="2" id="KW-0863">Zinc-finger</keyword>
<dbReference type="Gene3D" id="1.20.120.910">
    <property type="entry name" value="DksA, coiled-coil domain"/>
    <property type="match status" value="1"/>
</dbReference>
<feature type="zinc finger region" description="dksA C4-type" evidence="4">
    <location>
        <begin position="84"/>
        <end position="108"/>
    </location>
</feature>
<feature type="coiled-coil region" evidence="5">
    <location>
        <begin position="1"/>
        <end position="28"/>
    </location>
</feature>
<dbReference type="PANTHER" id="PTHR33823">
    <property type="entry name" value="RNA POLYMERASE-BINDING TRANSCRIPTION FACTOR DKSA-RELATED"/>
    <property type="match status" value="1"/>
</dbReference>
<dbReference type="EMBL" id="MFDD01000014">
    <property type="protein sequence ID" value="OGE40069.1"/>
    <property type="molecule type" value="Genomic_DNA"/>
</dbReference>
<protein>
    <recommendedName>
        <fullName evidence="6">Zinc finger DksA/TraR C4-type domain-containing protein</fullName>
    </recommendedName>
</protein>
<evidence type="ECO:0000313" key="7">
    <source>
        <dbReference type="EMBL" id="OGE40069.1"/>
    </source>
</evidence>
<proteinExistence type="predicted"/>
<dbReference type="GO" id="GO:0008270">
    <property type="term" value="F:zinc ion binding"/>
    <property type="evidence" value="ECO:0007669"/>
    <property type="project" value="UniProtKB-KW"/>
</dbReference>
<dbReference type="InterPro" id="IPR000962">
    <property type="entry name" value="Znf_DskA_TraR"/>
</dbReference>